<keyword evidence="2" id="KW-1185">Reference proteome</keyword>
<reference evidence="1 2" key="1">
    <citation type="journal article" date="2019" name="Appl. Environ. Microbiol.">
        <title>Clostridium scindens ATCC 35704: integration of nutritional requirements, the complete genome sequence, and global transcriptional responses to bile acids.</title>
        <authorList>
            <person name="Devendran S."/>
            <person name="Shrestha R."/>
            <person name="Alves J.M.P."/>
            <person name="Wolf P.G."/>
            <person name="Ly L."/>
            <person name="Hernandez A.G."/>
            <person name="Mendez-Garcia C."/>
            <person name="Inboden A."/>
            <person name="Wiley J."/>
            <person name="Paul O."/>
            <person name="Allen A."/>
            <person name="Springer E."/>
            <person name="Wright C.L."/>
            <person name="Fields C.J."/>
            <person name="Daniel S.L."/>
            <person name="Ridlon J.M."/>
        </authorList>
    </citation>
    <scope>NUCLEOTIDE SEQUENCE [LARGE SCALE GENOMIC DNA]</scope>
    <source>
        <strain evidence="1 2">ATCC 35704</strain>
    </source>
</reference>
<proteinExistence type="predicted"/>
<protein>
    <submittedName>
        <fullName evidence="1">Uncharacterized protein</fullName>
    </submittedName>
</protein>
<dbReference type="AlphaFoldDB" id="B0NK17"/>
<dbReference type="HOGENOM" id="CLU_2179284_0_0_9"/>
<dbReference type="Proteomes" id="UP000289664">
    <property type="component" value="Chromosome"/>
</dbReference>
<evidence type="ECO:0000313" key="1">
    <source>
        <dbReference type="EMBL" id="QBF74264.1"/>
    </source>
</evidence>
<gene>
    <name evidence="1" type="ORF">HDCHBGLK_01661</name>
</gene>
<dbReference type="EMBL" id="CP036170">
    <property type="protein sequence ID" value="QBF74264.1"/>
    <property type="molecule type" value="Genomic_DNA"/>
</dbReference>
<organism evidence="1 2">
    <name type="scientific">Clostridium scindens (strain ATCC 35704 / DSM 5676 / VPI 13733 / 19)</name>
    <dbReference type="NCBI Taxonomy" id="411468"/>
    <lineage>
        <taxon>Bacteria</taxon>
        <taxon>Bacillati</taxon>
        <taxon>Bacillota</taxon>
        <taxon>Clostridia</taxon>
        <taxon>Lachnospirales</taxon>
        <taxon>Lachnospiraceae</taxon>
    </lineage>
</organism>
<dbReference type="KEGG" id="csci:HDCHBGLK_01661"/>
<sequence length="109" mass="11091">MIHLGKITADATAILAMTVTAGTDVTAMTVATGADVTAMTVTAGADVTAMTVTAGADVTAIGLGNDIDGAVSAAPFFSPNQTSRNLLHKSHLTCFFLEYPHVSISLSYT</sequence>
<name>B0NK17_CLOS5</name>
<evidence type="ECO:0000313" key="2">
    <source>
        <dbReference type="Proteomes" id="UP000289664"/>
    </source>
</evidence>
<accession>B0NK17</accession>